<dbReference type="InterPro" id="IPR008969">
    <property type="entry name" value="CarboxyPept-like_regulatory"/>
</dbReference>
<protein>
    <recommendedName>
        <fullName evidence="3">CarboxypepD_reg-like domain-containing protein</fullName>
    </recommendedName>
</protein>
<comment type="caution">
    <text evidence="1">The sequence shown here is derived from an EMBL/GenBank/DDBJ whole genome shotgun (WGS) entry which is preliminary data.</text>
</comment>
<name>A0ABP9D9D8_9BACT</name>
<proteinExistence type="predicted"/>
<dbReference type="SUPFAM" id="SSF56935">
    <property type="entry name" value="Porins"/>
    <property type="match status" value="1"/>
</dbReference>
<reference evidence="2" key="1">
    <citation type="journal article" date="2019" name="Int. J. Syst. Evol. Microbiol.">
        <title>The Global Catalogue of Microorganisms (GCM) 10K type strain sequencing project: providing services to taxonomists for standard genome sequencing and annotation.</title>
        <authorList>
            <consortium name="The Broad Institute Genomics Platform"/>
            <consortium name="The Broad Institute Genome Sequencing Center for Infectious Disease"/>
            <person name="Wu L."/>
            <person name="Ma J."/>
        </authorList>
    </citation>
    <scope>NUCLEOTIDE SEQUENCE [LARGE SCALE GENOMIC DNA]</scope>
    <source>
        <strain evidence="2">JCM 18326</strain>
    </source>
</reference>
<organism evidence="1 2">
    <name type="scientific">Algivirga pacifica</name>
    <dbReference type="NCBI Taxonomy" id="1162670"/>
    <lineage>
        <taxon>Bacteria</taxon>
        <taxon>Pseudomonadati</taxon>
        <taxon>Bacteroidota</taxon>
        <taxon>Cytophagia</taxon>
        <taxon>Cytophagales</taxon>
        <taxon>Flammeovirgaceae</taxon>
        <taxon>Algivirga</taxon>
    </lineage>
</organism>
<evidence type="ECO:0000313" key="2">
    <source>
        <dbReference type="Proteomes" id="UP001500298"/>
    </source>
</evidence>
<dbReference type="EMBL" id="BAABJX010000022">
    <property type="protein sequence ID" value="GAA4830329.1"/>
    <property type="molecule type" value="Genomic_DNA"/>
</dbReference>
<evidence type="ECO:0008006" key="3">
    <source>
        <dbReference type="Google" id="ProtNLM"/>
    </source>
</evidence>
<dbReference type="RefSeq" id="WP_345370499.1">
    <property type="nucleotide sequence ID" value="NZ_BAABJX010000022.1"/>
</dbReference>
<accession>A0ABP9D9D8</accession>
<keyword evidence="2" id="KW-1185">Reference proteome</keyword>
<dbReference type="SUPFAM" id="SSF49464">
    <property type="entry name" value="Carboxypeptidase regulatory domain-like"/>
    <property type="match status" value="1"/>
</dbReference>
<gene>
    <name evidence="1" type="ORF">GCM10023331_14470</name>
</gene>
<evidence type="ECO:0000313" key="1">
    <source>
        <dbReference type="EMBL" id="GAA4830329.1"/>
    </source>
</evidence>
<dbReference type="Proteomes" id="UP001500298">
    <property type="component" value="Unassembled WGS sequence"/>
</dbReference>
<dbReference type="Pfam" id="PF13715">
    <property type="entry name" value="CarbopepD_reg_2"/>
    <property type="match status" value="1"/>
</dbReference>
<sequence length="937" mass="109041">MNYRLLLSTYLLLHVFTLAYTQERIIEGTLLDSQGDPMIGANITEVGTTNGTVANFDGYYKLKVPLGATIRVVMIGYRSRIFTVTEENSRSVNALEQQKPIVINPDYKPSVPQKIMISDSLMDVKEGIGLMEHNATTYELASDLWGKPFDQYTLREYEWKYRRGRYYQEKRMEVSVPRLSYMGIFQLGLVGKLPKLQQEYAQGRPVDGNLTWRGGHDNEQFSWGPKVKELVYDNSNYTYDPKGQLQLGTFGIPAETYNPYEIFKPSIGQVHRIGIEGIYWNQRYHARYSRKDARGIWEGNKEEQNTFSVGVGKERDAWRYNIDYRFAQEESLLPNVGGLYQRILFNAITTPPTFDHSYNPSLTYADNWSINPYQLLRTDTKKQVRNHWLGGKVAYHDNWWNVSLAGAYWTEYIGQKFEEIGNTPTTSTDRVRKFEQGNLTTQWEHTIDGMWNSEFKYMLNWITRDYLTQHNREDYSEEIRPLLKSRITHQWLWRGKVGHTDYHATYLKLGNNIYHSNTLQEQKVLWWSPSITWFTYPLEILTNLTDVWIDNERSLRTRIAYARSYQEVSLKDYPQYMNAMSLSSSDLNNYYPYQESIISNGIAPEQVDDISVALSYTNGINNHYFFLNADWFYRKYSNVLLPVQSDMTTYSWTNTGTYRNRGINIELNYQLNLGWGENSWESTLIFERVRNKVLEVYSPSGRVQIAGFDNIGKYMIEGQPLGVLVGSEYERDGFGNHIIDDTGYPKVKRQRGIIGDPNPDWMLKYNTTFSYEGWRIEMLWDIKKGGQVWNGTRQMLNYLGRSEETGELREEVGYIYRGVTEQGEINTQAVDFAAPALGIEHNRWVRYGAEGVAEEVVEDGSWLRLQSLSVGYGQQLDGSDFFYRWGISLQAENLILWTPYTGIDPQTTLLSHHYGIGMDYFNVPTMRTFKLKLSLTL</sequence>